<dbReference type="Gene3D" id="1.10.3210.10">
    <property type="entry name" value="Hypothetical protein af1432"/>
    <property type="match status" value="1"/>
</dbReference>
<dbReference type="OrthoDB" id="1669667at2"/>
<dbReference type="InterPro" id="IPR003607">
    <property type="entry name" value="HD/PDEase_dom"/>
</dbReference>
<feature type="domain" description="HD" evidence="1">
    <location>
        <begin position="33"/>
        <end position="137"/>
    </location>
</feature>
<proteinExistence type="predicted"/>
<reference evidence="2 5" key="2">
    <citation type="submission" date="2018-05" db="EMBL/GenBank/DDBJ databases">
        <title>Genomic Encyclopedia of Type Strains, Phase IV (KMG-IV): sequencing the most valuable type-strain genomes for metagenomic binning, comparative biology and taxonomic classification.</title>
        <authorList>
            <person name="Goeker M."/>
        </authorList>
    </citation>
    <scope>NUCLEOTIDE SEQUENCE [LARGE SCALE GENOMIC DNA]</scope>
    <source>
        <strain evidence="2 5">DSM 28816</strain>
    </source>
</reference>
<dbReference type="RefSeq" id="WP_094379930.1">
    <property type="nucleotide sequence ID" value="NZ_NOKA02000001.1"/>
</dbReference>
<dbReference type="InterPro" id="IPR006674">
    <property type="entry name" value="HD_domain"/>
</dbReference>
<dbReference type="PROSITE" id="PS51831">
    <property type="entry name" value="HD"/>
    <property type="match status" value="1"/>
</dbReference>
<dbReference type="NCBIfam" id="TIGR00277">
    <property type="entry name" value="HDIG"/>
    <property type="match status" value="1"/>
</dbReference>
<dbReference type="EMBL" id="QICS01000001">
    <property type="protein sequence ID" value="PXV95970.1"/>
    <property type="molecule type" value="Genomic_DNA"/>
</dbReference>
<dbReference type="Proteomes" id="UP000247523">
    <property type="component" value="Unassembled WGS sequence"/>
</dbReference>
<reference evidence="3 4" key="1">
    <citation type="journal article" date="2017" name="Genome Announc.">
        <title>Draft Genome Sequence of a Sporulating and Motile Strain of Lachnotalea glycerini Isolated from Water in Quebec City, Canada.</title>
        <authorList>
            <person name="Maheux A.F."/>
            <person name="Boudreau D.K."/>
            <person name="Berube E."/>
            <person name="Boissinot M."/>
            <person name="Raymond F."/>
            <person name="Brodeur S."/>
            <person name="Corbeil J."/>
            <person name="Isabel S."/>
            <person name="Omar R.F."/>
            <person name="Bergeron M.G."/>
        </authorList>
    </citation>
    <scope>NUCLEOTIDE SEQUENCE [LARGE SCALE GENOMIC DNA]</scope>
    <source>
        <strain evidence="3 4">CCRI-19302</strain>
    </source>
</reference>
<keyword evidence="4" id="KW-1185">Reference proteome</keyword>
<sequence length="160" mass="18707">MELVNKIINNQLYQSYLKNIEELEKDRIYCRHNISHFMDVARIAYIKSMEMQVPIDKRLIYAAALLHDIGRYEQYVNHIPHELAGGIIGREILTQCGFGNEEVEIIIYAIVSHREIKGDERMDLSGILYQADKLSRLCFSCKARKTCNWDEIRKNSLICL</sequence>
<evidence type="ECO:0000313" key="5">
    <source>
        <dbReference type="Proteomes" id="UP000247523"/>
    </source>
</evidence>
<dbReference type="SUPFAM" id="SSF109604">
    <property type="entry name" value="HD-domain/PDEase-like"/>
    <property type="match status" value="1"/>
</dbReference>
<evidence type="ECO:0000313" key="2">
    <source>
        <dbReference type="EMBL" id="PXV95970.1"/>
    </source>
</evidence>
<dbReference type="EMBL" id="NOKA02000001">
    <property type="protein sequence ID" value="RDY32984.1"/>
    <property type="molecule type" value="Genomic_DNA"/>
</dbReference>
<comment type="caution">
    <text evidence="2">The sequence shown here is derived from an EMBL/GenBank/DDBJ whole genome shotgun (WGS) entry which is preliminary data.</text>
</comment>
<organism evidence="2 5">
    <name type="scientific">Lachnotalea glycerini</name>
    <dbReference type="NCBI Taxonomy" id="1763509"/>
    <lineage>
        <taxon>Bacteria</taxon>
        <taxon>Bacillati</taxon>
        <taxon>Bacillota</taxon>
        <taxon>Clostridia</taxon>
        <taxon>Lachnospirales</taxon>
        <taxon>Lachnospiraceae</taxon>
        <taxon>Lachnotalea</taxon>
    </lineage>
</organism>
<evidence type="ECO:0000259" key="1">
    <source>
        <dbReference type="PROSITE" id="PS51831"/>
    </source>
</evidence>
<reference evidence="3" key="3">
    <citation type="submission" date="2018-07" db="EMBL/GenBank/DDBJ databases">
        <authorList>
            <person name="Quirk P.G."/>
            <person name="Krulwich T.A."/>
        </authorList>
    </citation>
    <scope>NUCLEOTIDE SEQUENCE</scope>
    <source>
        <strain evidence="3">CCRI-19302</strain>
    </source>
</reference>
<keyword evidence="2" id="KW-0808">Transferase</keyword>
<accession>A0A255I317</accession>
<dbReference type="Proteomes" id="UP000216411">
    <property type="component" value="Unassembled WGS sequence"/>
</dbReference>
<dbReference type="AlphaFoldDB" id="A0A255I317"/>
<dbReference type="GO" id="GO:0016740">
    <property type="term" value="F:transferase activity"/>
    <property type="evidence" value="ECO:0007669"/>
    <property type="project" value="UniProtKB-KW"/>
</dbReference>
<evidence type="ECO:0000313" key="3">
    <source>
        <dbReference type="EMBL" id="RDY32984.1"/>
    </source>
</evidence>
<evidence type="ECO:0000313" key="4">
    <source>
        <dbReference type="Proteomes" id="UP000216411"/>
    </source>
</evidence>
<dbReference type="CDD" id="cd00077">
    <property type="entry name" value="HDc"/>
    <property type="match status" value="1"/>
</dbReference>
<dbReference type="SMART" id="SM00471">
    <property type="entry name" value="HDc"/>
    <property type="match status" value="1"/>
</dbReference>
<name>A0A255I317_9FIRM</name>
<dbReference type="InterPro" id="IPR006675">
    <property type="entry name" value="HDIG_dom"/>
</dbReference>
<gene>
    <name evidence="2" type="ORF">C8E03_101602</name>
    <name evidence="3" type="ORF">CG710_000165</name>
</gene>
<dbReference type="Pfam" id="PF01966">
    <property type="entry name" value="HD"/>
    <property type="match status" value="1"/>
</dbReference>
<protein>
    <submittedName>
        <fullName evidence="3">HD domain-containing protein</fullName>
    </submittedName>
    <submittedName>
        <fullName evidence="2">Putative nucleotidyltransferase with HDIG domain</fullName>
    </submittedName>
</protein>